<evidence type="ECO:0000256" key="3">
    <source>
        <dbReference type="ARBA" id="ARBA00022588"/>
    </source>
</evidence>
<proteinExistence type="predicted"/>
<evidence type="ECO:0000313" key="7">
    <source>
        <dbReference type="Ensembl" id="ENSMMOP00000010383.1"/>
    </source>
</evidence>
<keyword evidence="3" id="KW-0399">Innate immunity</keyword>
<dbReference type="GO" id="GO:0006954">
    <property type="term" value="P:inflammatory response"/>
    <property type="evidence" value="ECO:0007669"/>
    <property type="project" value="UniProtKB-KW"/>
</dbReference>
<keyword evidence="5" id="KW-0395">Inflammatory response</keyword>
<dbReference type="SUPFAM" id="SSF47986">
    <property type="entry name" value="DEATH domain"/>
    <property type="match status" value="1"/>
</dbReference>
<evidence type="ECO:0000256" key="4">
    <source>
        <dbReference type="ARBA" id="ARBA00022859"/>
    </source>
</evidence>
<reference evidence="7" key="2">
    <citation type="submission" date="2025-09" db="UniProtKB">
        <authorList>
            <consortium name="Ensembl"/>
        </authorList>
    </citation>
    <scope>IDENTIFICATION</scope>
</reference>
<dbReference type="Gene3D" id="1.10.533.10">
    <property type="entry name" value="Death Domain, Fas"/>
    <property type="match status" value="1"/>
</dbReference>
<keyword evidence="8" id="KW-1185">Reference proteome</keyword>
<dbReference type="AlphaFoldDB" id="A0A3Q3W7R7"/>
<organism evidence="7 8">
    <name type="scientific">Mola mola</name>
    <name type="common">Ocean sunfish</name>
    <name type="synonym">Tetraodon mola</name>
    <dbReference type="NCBI Taxonomy" id="94237"/>
    <lineage>
        <taxon>Eukaryota</taxon>
        <taxon>Metazoa</taxon>
        <taxon>Chordata</taxon>
        <taxon>Craniata</taxon>
        <taxon>Vertebrata</taxon>
        <taxon>Euteleostomi</taxon>
        <taxon>Actinopterygii</taxon>
        <taxon>Neopterygii</taxon>
        <taxon>Teleostei</taxon>
        <taxon>Neoteleostei</taxon>
        <taxon>Acanthomorphata</taxon>
        <taxon>Eupercaria</taxon>
        <taxon>Tetraodontiformes</taxon>
        <taxon>Molidae</taxon>
        <taxon>Mola</taxon>
    </lineage>
</organism>
<dbReference type="GO" id="GO:0042981">
    <property type="term" value="P:regulation of apoptotic process"/>
    <property type="evidence" value="ECO:0007669"/>
    <property type="project" value="InterPro"/>
</dbReference>
<reference evidence="7" key="1">
    <citation type="submission" date="2025-08" db="UniProtKB">
        <authorList>
            <consortium name="Ensembl"/>
        </authorList>
    </citation>
    <scope>IDENTIFICATION</scope>
</reference>
<dbReference type="Pfam" id="PF00619">
    <property type="entry name" value="CARD"/>
    <property type="match status" value="1"/>
</dbReference>
<evidence type="ECO:0000256" key="2">
    <source>
        <dbReference type="ARBA" id="ARBA00022490"/>
    </source>
</evidence>
<dbReference type="Ensembl" id="ENSMMOT00000010564.1">
    <property type="protein sequence ID" value="ENSMMOP00000010383.1"/>
    <property type="gene ID" value="ENSMMOG00000008011.1"/>
</dbReference>
<protein>
    <recommendedName>
        <fullName evidence="6">CARD domain-containing protein</fullName>
    </recommendedName>
</protein>
<dbReference type="PANTHER" id="PTHR46985">
    <property type="entry name" value="NACHT, LRR AND PYD DOMAINS-CONTAINING PROTEIN 1"/>
    <property type="match status" value="1"/>
</dbReference>
<evidence type="ECO:0000256" key="1">
    <source>
        <dbReference type="ARBA" id="ARBA00004514"/>
    </source>
</evidence>
<keyword evidence="2" id="KW-0963">Cytoplasm</keyword>
<dbReference type="PANTHER" id="PTHR46985:SF4">
    <property type="entry name" value="CASPASE RECRUITMENT DOMAIN-CONTAINING PROTEIN 8"/>
    <property type="match status" value="1"/>
</dbReference>
<dbReference type="InterPro" id="IPR001315">
    <property type="entry name" value="CARD"/>
</dbReference>
<keyword evidence="4" id="KW-0391">Immunity</keyword>
<evidence type="ECO:0000313" key="8">
    <source>
        <dbReference type="Proteomes" id="UP000261620"/>
    </source>
</evidence>
<evidence type="ECO:0000256" key="5">
    <source>
        <dbReference type="ARBA" id="ARBA00023198"/>
    </source>
</evidence>
<dbReference type="CDD" id="cd01671">
    <property type="entry name" value="CARD"/>
    <property type="match status" value="1"/>
</dbReference>
<dbReference type="PROSITE" id="PS50209">
    <property type="entry name" value="CARD"/>
    <property type="match status" value="1"/>
</dbReference>
<accession>A0A3Q3W7R7</accession>
<dbReference type="InterPro" id="IPR011029">
    <property type="entry name" value="DEATH-like_dom_sf"/>
</dbReference>
<dbReference type="InterPro" id="IPR051249">
    <property type="entry name" value="NLRP_Inflammasome"/>
</dbReference>
<dbReference type="GO" id="GO:0045087">
    <property type="term" value="P:innate immune response"/>
    <property type="evidence" value="ECO:0007669"/>
    <property type="project" value="UniProtKB-KW"/>
</dbReference>
<name>A0A3Q3W7R7_MOLML</name>
<comment type="subcellular location">
    <subcellularLocation>
        <location evidence="1">Cytoplasm</location>
        <location evidence="1">Cytosol</location>
    </subcellularLocation>
</comment>
<sequence>MGWEHQAGSEDEQVVKNNRIQWLDMVLDTLQGDGILSASNRDAINIYALQKEKNRVLVDLVLSKGEKAQEAFYGALRQSDPFLLQELENGPIREEVCSTH</sequence>
<dbReference type="GO" id="GO:0061702">
    <property type="term" value="C:canonical inflammasome complex"/>
    <property type="evidence" value="ECO:0007669"/>
    <property type="project" value="TreeGrafter"/>
</dbReference>
<feature type="domain" description="CARD" evidence="6">
    <location>
        <begin position="18"/>
        <end position="91"/>
    </location>
</feature>
<evidence type="ECO:0000259" key="6">
    <source>
        <dbReference type="PROSITE" id="PS50209"/>
    </source>
</evidence>
<dbReference type="Proteomes" id="UP000261620">
    <property type="component" value="Unplaced"/>
</dbReference>
<dbReference type="STRING" id="94237.ENSMMOP00000010383"/>